<dbReference type="GO" id="GO:0003735">
    <property type="term" value="F:structural constituent of ribosome"/>
    <property type="evidence" value="ECO:0007669"/>
    <property type="project" value="InterPro"/>
</dbReference>
<name>A0A0G1X6V1_UNCK3</name>
<organism evidence="8 9">
    <name type="scientific">candidate division Kazan bacterium GW2011_GWB1_52_7</name>
    <dbReference type="NCBI Taxonomy" id="1620414"/>
    <lineage>
        <taxon>Bacteria</taxon>
        <taxon>Bacteria division Kazan-3B-28</taxon>
    </lineage>
</organism>
<protein>
    <recommendedName>
        <fullName evidence="6">Large ribosomal subunit protein uL23</fullName>
    </recommendedName>
</protein>
<keyword evidence="2 6" id="KW-0699">rRNA-binding</keyword>
<keyword evidence="5 6" id="KW-0687">Ribonucleoprotein</keyword>
<evidence type="ECO:0000256" key="7">
    <source>
        <dbReference type="RuleBase" id="RU003934"/>
    </source>
</evidence>
<comment type="function">
    <text evidence="6">One of the early assembly proteins it binds 23S rRNA. One of the proteins that surrounds the polypeptide exit tunnel on the outside of the ribosome. Forms the main docking site for trigger factor binding to the ribosome.</text>
</comment>
<dbReference type="InterPro" id="IPR012677">
    <property type="entry name" value="Nucleotide-bd_a/b_plait_sf"/>
</dbReference>
<dbReference type="Pfam" id="PF00276">
    <property type="entry name" value="Ribosomal_L23"/>
    <property type="match status" value="1"/>
</dbReference>
<dbReference type="InterPro" id="IPR012678">
    <property type="entry name" value="Ribosomal_uL23/eL15/eS24_sf"/>
</dbReference>
<dbReference type="Proteomes" id="UP000034913">
    <property type="component" value="Unassembled WGS sequence"/>
</dbReference>
<dbReference type="HAMAP" id="MF_01369_B">
    <property type="entry name" value="Ribosomal_uL23_B"/>
    <property type="match status" value="1"/>
</dbReference>
<evidence type="ECO:0000256" key="5">
    <source>
        <dbReference type="ARBA" id="ARBA00023274"/>
    </source>
</evidence>
<dbReference type="GO" id="GO:1990904">
    <property type="term" value="C:ribonucleoprotein complex"/>
    <property type="evidence" value="ECO:0007669"/>
    <property type="project" value="UniProtKB-KW"/>
</dbReference>
<keyword evidence="3 6" id="KW-0694">RNA-binding</keyword>
<dbReference type="GO" id="GO:0006412">
    <property type="term" value="P:translation"/>
    <property type="evidence" value="ECO:0007669"/>
    <property type="project" value="UniProtKB-UniRule"/>
</dbReference>
<accession>A0A0G1X6V1</accession>
<dbReference type="EMBL" id="LCRB01000002">
    <property type="protein sequence ID" value="KKW26706.1"/>
    <property type="molecule type" value="Genomic_DNA"/>
</dbReference>
<evidence type="ECO:0000313" key="9">
    <source>
        <dbReference type="Proteomes" id="UP000034913"/>
    </source>
</evidence>
<dbReference type="NCBIfam" id="NF004363">
    <property type="entry name" value="PRK05738.2-4"/>
    <property type="match status" value="1"/>
</dbReference>
<dbReference type="SUPFAM" id="SSF54189">
    <property type="entry name" value="Ribosomal proteins S24e, L23 and L15e"/>
    <property type="match status" value="1"/>
</dbReference>
<proteinExistence type="inferred from homology"/>
<evidence type="ECO:0000256" key="6">
    <source>
        <dbReference type="HAMAP-Rule" id="MF_01369"/>
    </source>
</evidence>
<sequence length="94" mass="10667">MAKTLIHRPVISEKSISQGTVNKYTFVVDKSASKPLIADAIAKLFKVTVEDVRIINQRGKLKRFRRVLAKRSDRKKAVVTLKSGDRIALFEENK</sequence>
<gene>
    <name evidence="6" type="primary">rplW</name>
    <name evidence="8" type="ORF">VF00_C0002G0031</name>
</gene>
<evidence type="ECO:0000256" key="1">
    <source>
        <dbReference type="ARBA" id="ARBA00006700"/>
    </source>
</evidence>
<dbReference type="PROSITE" id="PS00050">
    <property type="entry name" value="RIBOSOMAL_L23"/>
    <property type="match status" value="1"/>
</dbReference>
<dbReference type="Gene3D" id="3.30.70.330">
    <property type="match status" value="1"/>
</dbReference>
<evidence type="ECO:0000256" key="2">
    <source>
        <dbReference type="ARBA" id="ARBA00022730"/>
    </source>
</evidence>
<evidence type="ECO:0000256" key="4">
    <source>
        <dbReference type="ARBA" id="ARBA00022980"/>
    </source>
</evidence>
<evidence type="ECO:0000256" key="3">
    <source>
        <dbReference type="ARBA" id="ARBA00022884"/>
    </source>
</evidence>
<evidence type="ECO:0000313" key="8">
    <source>
        <dbReference type="EMBL" id="KKW26706.1"/>
    </source>
</evidence>
<reference evidence="8 9" key="1">
    <citation type="journal article" date="2015" name="Nature">
        <title>rRNA introns, odd ribosomes, and small enigmatic genomes across a large radiation of phyla.</title>
        <authorList>
            <person name="Brown C.T."/>
            <person name="Hug L.A."/>
            <person name="Thomas B.C."/>
            <person name="Sharon I."/>
            <person name="Castelle C.J."/>
            <person name="Singh A."/>
            <person name="Wilkins M.J."/>
            <person name="Williams K.H."/>
            <person name="Banfield J.F."/>
        </authorList>
    </citation>
    <scope>NUCLEOTIDE SEQUENCE [LARGE SCALE GENOMIC DNA]</scope>
</reference>
<dbReference type="AlphaFoldDB" id="A0A0G1X6V1"/>
<keyword evidence="4 6" id="KW-0689">Ribosomal protein</keyword>
<dbReference type="InterPro" id="IPR013025">
    <property type="entry name" value="Ribosomal_uL23-like"/>
</dbReference>
<comment type="caution">
    <text evidence="8">The sequence shown here is derived from an EMBL/GenBank/DDBJ whole genome shotgun (WGS) entry which is preliminary data.</text>
</comment>
<comment type="similarity">
    <text evidence="1 6 7">Belongs to the universal ribosomal protein uL23 family.</text>
</comment>
<dbReference type="GO" id="GO:0005840">
    <property type="term" value="C:ribosome"/>
    <property type="evidence" value="ECO:0007669"/>
    <property type="project" value="UniProtKB-KW"/>
</dbReference>
<comment type="subunit">
    <text evidence="6">Part of the 50S ribosomal subunit. Contacts protein L29, and trigger factor when it is bound to the ribosome.</text>
</comment>
<dbReference type="InterPro" id="IPR001014">
    <property type="entry name" value="Ribosomal_uL23_CS"/>
</dbReference>
<dbReference type="GO" id="GO:0019843">
    <property type="term" value="F:rRNA binding"/>
    <property type="evidence" value="ECO:0007669"/>
    <property type="project" value="UniProtKB-UniRule"/>
</dbReference>